<proteinExistence type="predicted"/>
<feature type="non-terminal residue" evidence="1">
    <location>
        <position position="125"/>
    </location>
</feature>
<dbReference type="AlphaFoldDB" id="A0A8H6B1Z3"/>
<evidence type="ECO:0000313" key="2">
    <source>
        <dbReference type="Proteomes" id="UP000531561"/>
    </source>
</evidence>
<gene>
    <name evidence="1" type="ORF">Bfra_001992</name>
</gene>
<sequence length="125" mass="14415">IGRAKKVYESTKIPEAFLRFRVVFRSNVLRKILFDQSFETKVILGELEWVSFFGGENQKQGLGYNEFRFVRNTKCQTRSGQQKSRVDQNVSAEIFFKSERKKTAIPTKNRYGVDAAIPIALVSTE</sequence>
<keyword evidence="2" id="KW-1185">Reference proteome</keyword>
<evidence type="ECO:0000313" key="1">
    <source>
        <dbReference type="EMBL" id="KAF5877625.1"/>
    </source>
</evidence>
<accession>A0A8H6B1Z3</accession>
<protein>
    <submittedName>
        <fullName evidence="1">Uncharacterized protein</fullName>
    </submittedName>
</protein>
<dbReference type="EMBL" id="JABFCT010000003">
    <property type="protein sequence ID" value="KAF5877625.1"/>
    <property type="molecule type" value="Genomic_DNA"/>
</dbReference>
<organism evidence="1 2">
    <name type="scientific">Botrytis fragariae</name>
    <dbReference type="NCBI Taxonomy" id="1964551"/>
    <lineage>
        <taxon>Eukaryota</taxon>
        <taxon>Fungi</taxon>
        <taxon>Dikarya</taxon>
        <taxon>Ascomycota</taxon>
        <taxon>Pezizomycotina</taxon>
        <taxon>Leotiomycetes</taxon>
        <taxon>Helotiales</taxon>
        <taxon>Sclerotiniaceae</taxon>
        <taxon>Botrytis</taxon>
    </lineage>
</organism>
<name>A0A8H6B1Z3_9HELO</name>
<reference evidence="1 2" key="1">
    <citation type="journal article" date="2020" name="Phytopathology">
        <title>A high-quality genome resource of Botrytis fragariae, a new and rapidly spreading fungal pathogen causing strawberry gray mold in the U.S.A.</title>
        <authorList>
            <person name="Wu Y."/>
            <person name="Saski C.A."/>
            <person name="Schnabel G."/>
            <person name="Xiao S."/>
            <person name="Hu M."/>
        </authorList>
    </citation>
    <scope>NUCLEOTIDE SEQUENCE [LARGE SCALE GENOMIC DNA]</scope>
    <source>
        <strain evidence="1 2">BVB16</strain>
    </source>
</reference>
<dbReference type="GeneID" id="59256109"/>
<dbReference type="RefSeq" id="XP_037196571.1">
    <property type="nucleotide sequence ID" value="XM_037332417.1"/>
</dbReference>
<dbReference type="Proteomes" id="UP000531561">
    <property type="component" value="Unassembled WGS sequence"/>
</dbReference>
<comment type="caution">
    <text evidence="1">The sequence shown here is derived from an EMBL/GenBank/DDBJ whole genome shotgun (WGS) entry which is preliminary data.</text>
</comment>